<dbReference type="GO" id="GO:0001708">
    <property type="term" value="P:cell fate specification"/>
    <property type="evidence" value="ECO:0007669"/>
    <property type="project" value="TreeGrafter"/>
</dbReference>
<keyword evidence="5" id="KW-0832">Ubl conjugation</keyword>
<organism evidence="17 18">
    <name type="scientific">Leptobrachium leishanense</name>
    <name type="common">Leishan spiny toad</name>
    <dbReference type="NCBI Taxonomy" id="445787"/>
    <lineage>
        <taxon>Eukaryota</taxon>
        <taxon>Metazoa</taxon>
        <taxon>Chordata</taxon>
        <taxon>Craniata</taxon>
        <taxon>Vertebrata</taxon>
        <taxon>Euteleostomi</taxon>
        <taxon>Amphibia</taxon>
        <taxon>Batrachia</taxon>
        <taxon>Anura</taxon>
        <taxon>Pelobatoidea</taxon>
        <taxon>Megophryidae</taxon>
        <taxon>Leptobrachium</taxon>
    </lineage>
</organism>
<dbReference type="GO" id="GO:0045893">
    <property type="term" value="P:positive regulation of DNA-templated transcription"/>
    <property type="evidence" value="ECO:0007669"/>
    <property type="project" value="InterPro"/>
</dbReference>
<dbReference type="GO" id="GO:0000981">
    <property type="term" value="F:DNA-binding transcription factor activity, RNA polymerase II-specific"/>
    <property type="evidence" value="ECO:0007669"/>
    <property type="project" value="TreeGrafter"/>
</dbReference>
<feature type="compositionally biased region" description="Basic and acidic residues" evidence="15">
    <location>
        <begin position="20"/>
        <end position="31"/>
    </location>
</feature>
<dbReference type="PRINTS" id="PR00937">
    <property type="entry name" value="TBOX"/>
</dbReference>
<proteinExistence type="predicted"/>
<dbReference type="SMART" id="SM00425">
    <property type="entry name" value="TBOX"/>
    <property type="match status" value="1"/>
</dbReference>
<evidence type="ECO:0000256" key="9">
    <source>
        <dbReference type="ARBA" id="ARBA00023163"/>
    </source>
</evidence>
<evidence type="ECO:0000259" key="16">
    <source>
        <dbReference type="PROSITE" id="PS50252"/>
    </source>
</evidence>
<dbReference type="SUPFAM" id="SSF49417">
    <property type="entry name" value="p53-like transcription factors"/>
    <property type="match status" value="1"/>
</dbReference>
<evidence type="ECO:0000256" key="2">
    <source>
        <dbReference type="ARBA" id="ARBA00022491"/>
    </source>
</evidence>
<keyword evidence="6" id="KW-0805">Transcription regulation</keyword>
<evidence type="ECO:0000256" key="1">
    <source>
        <dbReference type="ARBA" id="ARBA00004123"/>
    </source>
</evidence>
<evidence type="ECO:0000256" key="13">
    <source>
        <dbReference type="ARBA" id="ARBA00081928"/>
    </source>
</evidence>
<dbReference type="GO" id="GO:0045892">
    <property type="term" value="P:negative regulation of DNA-templated transcription"/>
    <property type="evidence" value="ECO:0007669"/>
    <property type="project" value="UniProtKB-ARBA"/>
</dbReference>
<dbReference type="GO" id="GO:0000785">
    <property type="term" value="C:chromatin"/>
    <property type="evidence" value="ECO:0007669"/>
    <property type="project" value="TreeGrafter"/>
</dbReference>
<dbReference type="PANTHER" id="PTHR11267">
    <property type="entry name" value="T-BOX PROTEIN-RELATED"/>
    <property type="match status" value="1"/>
</dbReference>
<reference evidence="17" key="2">
    <citation type="submission" date="2025-09" db="UniProtKB">
        <authorList>
            <consortium name="Ensembl"/>
        </authorList>
    </citation>
    <scope>IDENTIFICATION</scope>
</reference>
<evidence type="ECO:0000256" key="10">
    <source>
        <dbReference type="ARBA" id="ARBA00023242"/>
    </source>
</evidence>
<feature type="compositionally biased region" description="Polar residues" evidence="15">
    <location>
        <begin position="1"/>
        <end position="13"/>
    </location>
</feature>
<keyword evidence="8" id="KW-0010">Activator</keyword>
<dbReference type="InterPro" id="IPR001699">
    <property type="entry name" value="TF_T-box"/>
</dbReference>
<evidence type="ECO:0000256" key="8">
    <source>
        <dbReference type="ARBA" id="ARBA00023159"/>
    </source>
</evidence>
<dbReference type="GeneTree" id="ENSGT00940000160397"/>
<keyword evidence="3" id="KW-1017">Isopeptide bond</keyword>
<dbReference type="InterPro" id="IPR036960">
    <property type="entry name" value="T-box_sf"/>
</dbReference>
<keyword evidence="18" id="KW-1185">Reference proteome</keyword>
<evidence type="ECO:0000256" key="12">
    <source>
        <dbReference type="ARBA" id="ARBA00078344"/>
    </source>
</evidence>
<gene>
    <name evidence="17" type="primary">TBX21</name>
</gene>
<dbReference type="GO" id="GO:0000978">
    <property type="term" value="F:RNA polymerase II cis-regulatory region sequence-specific DNA binding"/>
    <property type="evidence" value="ECO:0007669"/>
    <property type="project" value="InterPro"/>
</dbReference>
<dbReference type="Gene3D" id="2.60.40.820">
    <property type="entry name" value="Transcription factor, T-box"/>
    <property type="match status" value="1"/>
</dbReference>
<dbReference type="FunFam" id="2.60.40.820:FF:000011">
    <property type="entry name" value="T-box transcription factor TBX21"/>
    <property type="match status" value="1"/>
</dbReference>
<dbReference type="PANTHER" id="PTHR11267:SF125">
    <property type="entry name" value="T-BOX TRANSCRIPTION FACTOR TBX21"/>
    <property type="match status" value="1"/>
</dbReference>
<evidence type="ECO:0000256" key="7">
    <source>
        <dbReference type="ARBA" id="ARBA00023125"/>
    </source>
</evidence>
<evidence type="ECO:0000256" key="4">
    <source>
        <dbReference type="ARBA" id="ARBA00022553"/>
    </source>
</evidence>
<dbReference type="GO" id="GO:0072676">
    <property type="term" value="P:lymphocyte migration"/>
    <property type="evidence" value="ECO:0007669"/>
    <property type="project" value="UniProtKB-ARBA"/>
</dbReference>
<keyword evidence="4" id="KW-0597">Phosphoprotein</keyword>
<dbReference type="PROSITE" id="PS01283">
    <property type="entry name" value="TBOX_1"/>
    <property type="match status" value="1"/>
</dbReference>
<sequence length="506" mass="57122">MQSTQGAHNSPELQSIFGLHSRDRSKSREDLQVMAEPQDEPEIPTGPGVQRPVQSQRTKEMQSAEDLLGHQSKYCPTETGNGTAPLNFCPQGICMLPQSACSYGQDYCSDVELVDTYPKDERQLSYLSPAHQTPSNPTTSQPCRTSGKVQVNLSNYSLWEKFYKHQTEMIITKQGRRMFPFLSFRLSGLDPVAQYTLHIEIILADQNHWRYQGGKWIQCGKAEGNMPGNRRYQHPDSPNTGAHWMRQEVTFSKLKLTNNKGASNNMAQMVVLQSLHKYQPQLHVKQMQDSGSGEDQGHVFTFPETQFIAVTAYQNADITQLKIDHNPFAKGFRDHCETLGLPPGTDRLTPSPPVRFQPLMQDSLNSNRFYPMEHEPTPWYLSSQNMAQHLEFSPYDPTGKVSAAYAMKCCPQPSHMGYYSDHALGAPWTGHSQYHPKPNPTTHLAWIHPLLDTRGKEEQHSPWGDPAAHAGYDDSKRRRLSPYGSDGSPYVCDRDADVACCSFFTQ</sequence>
<evidence type="ECO:0000256" key="6">
    <source>
        <dbReference type="ARBA" id="ARBA00023015"/>
    </source>
</evidence>
<keyword evidence="2" id="KW-0678">Repressor</keyword>
<dbReference type="InterPro" id="IPR046360">
    <property type="entry name" value="T-box_DNA-bd"/>
</dbReference>
<protein>
    <recommendedName>
        <fullName evidence="11">T-box transcription factor TBX21</fullName>
    </recommendedName>
    <alternativeName>
        <fullName evidence="12">T-cell-specific T-box transcription factor T-bet</fullName>
    </alternativeName>
    <alternativeName>
        <fullName evidence="13">Transcription factor TBLYM</fullName>
    </alternativeName>
</protein>
<dbReference type="Proteomes" id="UP000694569">
    <property type="component" value="Unplaced"/>
</dbReference>
<evidence type="ECO:0000313" key="17">
    <source>
        <dbReference type="Ensembl" id="ENSLLEP00000039123.1"/>
    </source>
</evidence>
<feature type="domain" description="T-box" evidence="16">
    <location>
        <begin position="153"/>
        <end position="334"/>
    </location>
</feature>
<dbReference type="GO" id="GO:0005634">
    <property type="term" value="C:nucleus"/>
    <property type="evidence" value="ECO:0007669"/>
    <property type="project" value="UniProtKB-SubCell"/>
</dbReference>
<dbReference type="Ensembl" id="ENSLLET00000040686.1">
    <property type="protein sequence ID" value="ENSLLEP00000039123.1"/>
    <property type="gene ID" value="ENSLLEG00000024840.1"/>
</dbReference>
<evidence type="ECO:0000256" key="15">
    <source>
        <dbReference type="SAM" id="MobiDB-lite"/>
    </source>
</evidence>
<dbReference type="PROSITE" id="PS50252">
    <property type="entry name" value="TBOX_3"/>
    <property type="match status" value="1"/>
</dbReference>
<comment type="subcellular location">
    <subcellularLocation>
        <location evidence="1 14">Nucleus</location>
    </subcellularLocation>
</comment>
<comment type="caution">
    <text evidence="14">Lacks conserved residue(s) required for the propagation of feature annotation.</text>
</comment>
<feature type="region of interest" description="Disordered" evidence="15">
    <location>
        <begin position="455"/>
        <end position="484"/>
    </location>
</feature>
<keyword evidence="7 14" id="KW-0238">DNA-binding</keyword>
<evidence type="ECO:0000256" key="14">
    <source>
        <dbReference type="PROSITE-ProRule" id="PRU00201"/>
    </source>
</evidence>
<keyword evidence="10 14" id="KW-0539">Nucleus</keyword>
<evidence type="ECO:0000256" key="3">
    <source>
        <dbReference type="ARBA" id="ARBA00022499"/>
    </source>
</evidence>
<dbReference type="InterPro" id="IPR018186">
    <property type="entry name" value="TF_T-box_CS"/>
</dbReference>
<feature type="region of interest" description="Disordered" evidence="15">
    <location>
        <begin position="1"/>
        <end position="52"/>
    </location>
</feature>
<dbReference type="AlphaFoldDB" id="A0A8C5QJC3"/>
<accession>A0A8C5QJC3</accession>
<evidence type="ECO:0000256" key="5">
    <source>
        <dbReference type="ARBA" id="ARBA00022843"/>
    </source>
</evidence>
<evidence type="ECO:0000256" key="11">
    <source>
        <dbReference type="ARBA" id="ARBA00072238"/>
    </source>
</evidence>
<evidence type="ECO:0000313" key="18">
    <source>
        <dbReference type="Proteomes" id="UP000694569"/>
    </source>
</evidence>
<dbReference type="Pfam" id="PF00907">
    <property type="entry name" value="T-box"/>
    <property type="match status" value="1"/>
</dbReference>
<keyword evidence="9" id="KW-0804">Transcription</keyword>
<dbReference type="InterPro" id="IPR008967">
    <property type="entry name" value="p53-like_TF_DNA-bd_sf"/>
</dbReference>
<reference evidence="17" key="1">
    <citation type="submission" date="2025-08" db="UniProtKB">
        <authorList>
            <consortium name="Ensembl"/>
        </authorList>
    </citation>
    <scope>IDENTIFICATION</scope>
</reference>
<name>A0A8C5QJC3_9ANUR</name>
<dbReference type="OrthoDB" id="7442607at2759"/>